<feature type="domain" description="DUF7341" evidence="1">
    <location>
        <begin position="4"/>
        <end position="97"/>
    </location>
</feature>
<dbReference type="InterPro" id="IPR055765">
    <property type="entry name" value="DUF7341"/>
</dbReference>
<dbReference type="Proteomes" id="UP000831786">
    <property type="component" value="Chromosome"/>
</dbReference>
<gene>
    <name evidence="2" type="ORF">MUN78_10275</name>
</gene>
<keyword evidence="3" id="KW-1185">Reference proteome</keyword>
<sequence>MTAVSRAVEQLTRDHEELIEGRAVTAGPLLEQLHQARYSSVGAGGSRGAASGMVLNVKAFDLYEDIDGKVRAWLDHYRQPHQGELTDAVTRLHQILQAEDTGGRLEHRDEMLGMFDVMVYQIENLLDPPHEKELLFPCPECGERYDDTVTMEQRGGREVEVMTRQAALRIPVRVGRALVAECHACGKLWATRDDLISLAESAGGVVDFAALAASGL</sequence>
<evidence type="ECO:0000313" key="3">
    <source>
        <dbReference type="Proteomes" id="UP000831786"/>
    </source>
</evidence>
<organism evidence="2 3">
    <name type="scientific">Leucobacter allii</name>
    <dbReference type="NCBI Taxonomy" id="2932247"/>
    <lineage>
        <taxon>Bacteria</taxon>
        <taxon>Bacillati</taxon>
        <taxon>Actinomycetota</taxon>
        <taxon>Actinomycetes</taxon>
        <taxon>Micrococcales</taxon>
        <taxon>Microbacteriaceae</taxon>
        <taxon>Leucobacter</taxon>
    </lineage>
</organism>
<accession>A0ABY4FHG4</accession>
<name>A0ABY4FHG4_9MICO</name>
<protein>
    <recommendedName>
        <fullName evidence="1">DUF7341 domain-containing protein</fullName>
    </recommendedName>
</protein>
<evidence type="ECO:0000259" key="1">
    <source>
        <dbReference type="Pfam" id="PF24030"/>
    </source>
</evidence>
<dbReference type="EMBL" id="CP095045">
    <property type="protein sequence ID" value="UOQ56089.1"/>
    <property type="molecule type" value="Genomic_DNA"/>
</dbReference>
<proteinExistence type="predicted"/>
<dbReference type="RefSeq" id="WP_244726276.1">
    <property type="nucleotide sequence ID" value="NZ_CP095045.1"/>
</dbReference>
<evidence type="ECO:0000313" key="2">
    <source>
        <dbReference type="EMBL" id="UOQ56089.1"/>
    </source>
</evidence>
<reference evidence="2 3" key="1">
    <citation type="submission" date="2022-04" db="EMBL/GenBank/DDBJ databases">
        <title>Leucobacter sp. isolated from rhizosphere of garlic.</title>
        <authorList>
            <person name="Won M."/>
            <person name="Lee C.-M."/>
            <person name="Woen H.-Y."/>
            <person name="Kwon S.-W."/>
        </authorList>
    </citation>
    <scope>NUCLEOTIDE SEQUENCE [LARGE SCALE GENOMIC DNA]</scope>
    <source>
        <strain evidence="2 3">H21R-40</strain>
    </source>
</reference>
<dbReference type="Pfam" id="PF24030">
    <property type="entry name" value="DUF7341"/>
    <property type="match status" value="1"/>
</dbReference>